<proteinExistence type="predicted"/>
<reference evidence="1 2" key="1">
    <citation type="submission" date="2015-04" db="EMBL/GenBank/DDBJ databases">
        <authorList>
            <person name="Syromyatnikov M.Y."/>
            <person name="Popov V.N."/>
        </authorList>
    </citation>
    <scope>NUCLEOTIDE SEQUENCE [LARGE SCALE GENOMIC DNA]</scope>
</reference>
<accession>A0A1J1IMM6</accession>
<sequence>MNVLIKAQIPKTLTNVEPKRKEFLWRREENFSLQQNINFRIFQLYVAMGAVEILRDCIKEALQCLTNRRRKLNERRIFNSNGNVVELFKWLDTEH</sequence>
<dbReference type="EMBL" id="CVRI01000055">
    <property type="protein sequence ID" value="CRL00994.1"/>
    <property type="molecule type" value="Genomic_DNA"/>
</dbReference>
<organism evidence="1 2">
    <name type="scientific">Clunio marinus</name>
    <dbReference type="NCBI Taxonomy" id="568069"/>
    <lineage>
        <taxon>Eukaryota</taxon>
        <taxon>Metazoa</taxon>
        <taxon>Ecdysozoa</taxon>
        <taxon>Arthropoda</taxon>
        <taxon>Hexapoda</taxon>
        <taxon>Insecta</taxon>
        <taxon>Pterygota</taxon>
        <taxon>Neoptera</taxon>
        <taxon>Endopterygota</taxon>
        <taxon>Diptera</taxon>
        <taxon>Nematocera</taxon>
        <taxon>Chironomoidea</taxon>
        <taxon>Chironomidae</taxon>
        <taxon>Clunio</taxon>
    </lineage>
</organism>
<evidence type="ECO:0000313" key="1">
    <source>
        <dbReference type="EMBL" id="CRL00994.1"/>
    </source>
</evidence>
<keyword evidence="2" id="KW-1185">Reference proteome</keyword>
<gene>
    <name evidence="1" type="ORF">CLUMA_CG014740</name>
</gene>
<name>A0A1J1IMM6_9DIPT</name>
<dbReference type="AlphaFoldDB" id="A0A1J1IMM6"/>
<protein>
    <submittedName>
        <fullName evidence="1">CLUMA_CG014740, isoform A</fullName>
    </submittedName>
</protein>
<dbReference type="Proteomes" id="UP000183832">
    <property type="component" value="Unassembled WGS sequence"/>
</dbReference>
<evidence type="ECO:0000313" key="2">
    <source>
        <dbReference type="Proteomes" id="UP000183832"/>
    </source>
</evidence>